<comment type="similarity">
    <text evidence="2">Belongs to the CPA3 antiporters (TC 2.A.63) subunit E family.</text>
</comment>
<dbReference type="PANTHER" id="PTHR34584">
    <property type="entry name" value="NA(+)/H(+) ANTIPORTER SUBUNIT E1"/>
    <property type="match status" value="1"/>
</dbReference>
<dbReference type="Proteomes" id="UP000004947">
    <property type="component" value="Unassembled WGS sequence"/>
</dbReference>
<accession>A6DPK3</accession>
<evidence type="ECO:0000256" key="5">
    <source>
        <dbReference type="ARBA" id="ARBA00022989"/>
    </source>
</evidence>
<evidence type="ECO:0000256" key="3">
    <source>
        <dbReference type="ARBA" id="ARBA00022475"/>
    </source>
</evidence>
<comment type="subcellular location">
    <subcellularLocation>
        <location evidence="1">Cell membrane</location>
        <topology evidence="1">Multi-pass membrane protein</topology>
    </subcellularLocation>
</comment>
<evidence type="ECO:0000313" key="8">
    <source>
        <dbReference type="Proteomes" id="UP000004947"/>
    </source>
</evidence>
<reference evidence="7 8" key="1">
    <citation type="journal article" date="2010" name="J. Bacteriol.">
        <title>Genome sequence of Lentisphaera araneosa HTCC2155T, the type species of the order Lentisphaerales in the phylum Lentisphaerae.</title>
        <authorList>
            <person name="Thrash J.C."/>
            <person name="Cho J.C."/>
            <person name="Vergin K.L."/>
            <person name="Morris R.M."/>
            <person name="Giovannoni S.J."/>
        </authorList>
    </citation>
    <scope>NUCLEOTIDE SEQUENCE [LARGE SCALE GENOMIC DNA]</scope>
    <source>
        <strain evidence="7 8">HTCC2155</strain>
    </source>
</reference>
<dbReference type="AlphaFoldDB" id="A6DPK3"/>
<dbReference type="InterPro" id="IPR002758">
    <property type="entry name" value="Cation_antiport_E"/>
</dbReference>
<dbReference type="eggNOG" id="COG1863">
    <property type="taxonomic scope" value="Bacteria"/>
</dbReference>
<organism evidence="7 8">
    <name type="scientific">Lentisphaera araneosa HTCC2155</name>
    <dbReference type="NCBI Taxonomy" id="313628"/>
    <lineage>
        <taxon>Bacteria</taxon>
        <taxon>Pseudomonadati</taxon>
        <taxon>Lentisphaerota</taxon>
        <taxon>Lentisphaeria</taxon>
        <taxon>Lentisphaerales</taxon>
        <taxon>Lentisphaeraceae</taxon>
        <taxon>Lentisphaera</taxon>
    </lineage>
</organism>
<comment type="caution">
    <text evidence="7">The sequence shown here is derived from an EMBL/GenBank/DDBJ whole genome shotgun (WGS) entry which is preliminary data.</text>
</comment>
<proteinExistence type="inferred from homology"/>
<keyword evidence="4" id="KW-0812">Transmembrane</keyword>
<protein>
    <submittedName>
        <fullName evidence="7">Na+/H+ ion antiporter family protein</fullName>
    </submittedName>
</protein>
<keyword evidence="3" id="KW-1003">Cell membrane</keyword>
<dbReference type="OrthoDB" id="9807187at2"/>
<sequence>MKVIKLISFILFYVKEVVITNVQVAYDVLTKKHHMTPGFVAIPVDGLSDRQLLVLSNLLTMTPGSITIDLSQDKQTLYIHAMYIETVDEVREEIITKYVNRVREVF</sequence>
<dbReference type="PANTHER" id="PTHR34584:SF1">
    <property type="entry name" value="NA(+)_H(+) ANTIPORTER SUBUNIT E1"/>
    <property type="match status" value="1"/>
</dbReference>
<name>A6DPK3_9BACT</name>
<dbReference type="Pfam" id="PF01899">
    <property type="entry name" value="MNHE"/>
    <property type="match status" value="1"/>
</dbReference>
<dbReference type="GO" id="GO:0008324">
    <property type="term" value="F:monoatomic cation transmembrane transporter activity"/>
    <property type="evidence" value="ECO:0007669"/>
    <property type="project" value="InterPro"/>
</dbReference>
<keyword evidence="6" id="KW-0472">Membrane</keyword>
<evidence type="ECO:0000256" key="6">
    <source>
        <dbReference type="ARBA" id="ARBA00023136"/>
    </source>
</evidence>
<dbReference type="EMBL" id="ABCK01000016">
    <property type="protein sequence ID" value="EDM26499.1"/>
    <property type="molecule type" value="Genomic_DNA"/>
</dbReference>
<dbReference type="GO" id="GO:0005886">
    <property type="term" value="C:plasma membrane"/>
    <property type="evidence" value="ECO:0007669"/>
    <property type="project" value="UniProtKB-SubCell"/>
</dbReference>
<gene>
    <name evidence="7" type="ORF">LNTAR_05974</name>
</gene>
<evidence type="ECO:0000256" key="4">
    <source>
        <dbReference type="ARBA" id="ARBA00022692"/>
    </source>
</evidence>
<dbReference type="RefSeq" id="WP_007279785.1">
    <property type="nucleotide sequence ID" value="NZ_ABCK01000016.1"/>
</dbReference>
<keyword evidence="5" id="KW-1133">Transmembrane helix</keyword>
<dbReference type="STRING" id="313628.LNTAR_05974"/>
<keyword evidence="8" id="KW-1185">Reference proteome</keyword>
<evidence type="ECO:0000313" key="7">
    <source>
        <dbReference type="EMBL" id="EDM26499.1"/>
    </source>
</evidence>
<evidence type="ECO:0000256" key="2">
    <source>
        <dbReference type="ARBA" id="ARBA00006228"/>
    </source>
</evidence>
<evidence type="ECO:0000256" key="1">
    <source>
        <dbReference type="ARBA" id="ARBA00004651"/>
    </source>
</evidence>